<keyword evidence="3 6" id="KW-0694">RNA-binding</keyword>
<dbReference type="PANTHER" id="PTHR10744:SF1">
    <property type="entry name" value="SMALL RIBOSOMAL SUBUNIT PROTEIN US17M"/>
    <property type="match status" value="1"/>
</dbReference>
<dbReference type="InterPro" id="IPR012340">
    <property type="entry name" value="NA-bd_OB-fold"/>
</dbReference>
<keyword evidence="4 6" id="KW-0689">Ribosomal protein</keyword>
<evidence type="ECO:0000256" key="2">
    <source>
        <dbReference type="ARBA" id="ARBA00022730"/>
    </source>
</evidence>
<dbReference type="NCBIfam" id="NF004123">
    <property type="entry name" value="PRK05610.1"/>
    <property type="match status" value="1"/>
</dbReference>
<comment type="function">
    <text evidence="6">One of the primary rRNA binding proteins, it binds specifically to the 5'-end of 16S ribosomal RNA.</text>
</comment>
<dbReference type="SUPFAM" id="SSF50249">
    <property type="entry name" value="Nucleic acid-binding proteins"/>
    <property type="match status" value="1"/>
</dbReference>
<evidence type="ECO:0000313" key="8">
    <source>
        <dbReference type="EMBL" id="AKQ04227.1"/>
    </source>
</evidence>
<name>A0A0H4TCJ4_9CHLR</name>
<dbReference type="HAMAP" id="MF_01345_B">
    <property type="entry name" value="Ribosomal_uS17_B"/>
    <property type="match status" value="1"/>
</dbReference>
<dbReference type="Gene3D" id="2.40.50.140">
    <property type="entry name" value="Nucleic acid-binding proteins"/>
    <property type="match status" value="1"/>
</dbReference>
<reference evidence="8" key="1">
    <citation type="journal article" date="2015" name="ISME J.">
        <title>Aquifer environment selects for microbial species cohorts in sediment and groundwater.</title>
        <authorList>
            <person name="Hug L.A."/>
            <person name="Thomas B.C."/>
            <person name="Brown C.T."/>
            <person name="Frischkorn K.R."/>
            <person name="Williams K.H."/>
            <person name="Tringe S.G."/>
            <person name="Banfield J.F."/>
        </authorList>
    </citation>
    <scope>NUCLEOTIDE SEQUENCE</scope>
</reference>
<comment type="subunit">
    <text evidence="6">Part of the 30S ribosomal subunit.</text>
</comment>
<evidence type="ECO:0000256" key="5">
    <source>
        <dbReference type="ARBA" id="ARBA00023274"/>
    </source>
</evidence>
<evidence type="ECO:0000256" key="1">
    <source>
        <dbReference type="ARBA" id="ARBA00010254"/>
    </source>
</evidence>
<keyword evidence="5 6" id="KW-0687">Ribonucleoprotein</keyword>
<dbReference type="InterPro" id="IPR000266">
    <property type="entry name" value="Ribosomal_uS17"/>
</dbReference>
<dbReference type="AlphaFoldDB" id="A0A0H4TCJ4"/>
<protein>
    <recommendedName>
        <fullName evidence="6">Small ribosomal subunit protein uS17</fullName>
    </recommendedName>
</protein>
<dbReference type="GO" id="GO:0019843">
    <property type="term" value="F:rRNA binding"/>
    <property type="evidence" value="ECO:0007669"/>
    <property type="project" value="UniProtKB-UniRule"/>
</dbReference>
<dbReference type="CDD" id="cd00364">
    <property type="entry name" value="Ribosomal_uS17"/>
    <property type="match status" value="1"/>
</dbReference>
<organism evidence="8">
    <name type="scientific">uncultured Chloroflexi bacterium Rifle_16ft_4_minimus_450</name>
    <dbReference type="NCBI Taxonomy" id="1665075"/>
    <lineage>
        <taxon>Bacteria</taxon>
        <taxon>Bacillati</taxon>
        <taxon>Chloroflexota</taxon>
        <taxon>environmental samples</taxon>
    </lineage>
</organism>
<dbReference type="GO" id="GO:0022627">
    <property type="term" value="C:cytosolic small ribosomal subunit"/>
    <property type="evidence" value="ECO:0007669"/>
    <property type="project" value="TreeGrafter"/>
</dbReference>
<dbReference type="InterPro" id="IPR019979">
    <property type="entry name" value="Ribosomal_uS17_CS"/>
</dbReference>
<dbReference type="Pfam" id="PF00366">
    <property type="entry name" value="Ribosomal_S17"/>
    <property type="match status" value="1"/>
</dbReference>
<gene>
    <name evidence="6 8" type="primary">rpsQ</name>
</gene>
<evidence type="ECO:0000256" key="6">
    <source>
        <dbReference type="HAMAP-Rule" id="MF_01345"/>
    </source>
</evidence>
<dbReference type="PANTHER" id="PTHR10744">
    <property type="entry name" value="40S RIBOSOMAL PROTEIN S11 FAMILY MEMBER"/>
    <property type="match status" value="1"/>
</dbReference>
<comment type="similarity">
    <text evidence="1 6 7">Belongs to the universal ribosomal protein uS17 family.</text>
</comment>
<proteinExistence type="inferred from homology"/>
<dbReference type="InterPro" id="IPR019984">
    <property type="entry name" value="Ribosomal_uS17_bact/chlr"/>
</dbReference>
<dbReference type="EMBL" id="KT007032">
    <property type="protein sequence ID" value="AKQ04227.1"/>
    <property type="molecule type" value="Genomic_DNA"/>
</dbReference>
<dbReference type="PRINTS" id="PR00973">
    <property type="entry name" value="RIBOSOMALS17"/>
</dbReference>
<evidence type="ECO:0000256" key="7">
    <source>
        <dbReference type="RuleBase" id="RU003872"/>
    </source>
</evidence>
<evidence type="ECO:0000256" key="4">
    <source>
        <dbReference type="ARBA" id="ARBA00022980"/>
    </source>
</evidence>
<dbReference type="PROSITE" id="PS00056">
    <property type="entry name" value="RIBOSOMAL_S17"/>
    <property type="match status" value="1"/>
</dbReference>
<keyword evidence="2 6" id="KW-0699">rRNA-binding</keyword>
<accession>A0A0H4TCJ4</accession>
<sequence length="102" mass="11467">MTNNRRRLVGVVTGTKMTKTAKVRVDRSYRHPLYGKVVRRSRQFLAHDEIGCHPGDRVTIVESRPISKLKRWVVENVIARASESEIAAGEVVEESPLAEAEA</sequence>
<dbReference type="GO" id="GO:0006412">
    <property type="term" value="P:translation"/>
    <property type="evidence" value="ECO:0007669"/>
    <property type="project" value="UniProtKB-UniRule"/>
</dbReference>
<dbReference type="GO" id="GO:0003735">
    <property type="term" value="F:structural constituent of ribosome"/>
    <property type="evidence" value="ECO:0007669"/>
    <property type="project" value="InterPro"/>
</dbReference>
<evidence type="ECO:0000256" key="3">
    <source>
        <dbReference type="ARBA" id="ARBA00022884"/>
    </source>
</evidence>